<keyword evidence="1" id="KW-1133">Transmembrane helix</keyword>
<evidence type="ECO:0000313" key="2">
    <source>
        <dbReference type="EMBL" id="GMF11394.1"/>
    </source>
</evidence>
<dbReference type="Proteomes" id="UP001165083">
    <property type="component" value="Unassembled WGS sequence"/>
</dbReference>
<accession>A0A9W6TDY0</accession>
<gene>
    <name evidence="2" type="ORF">Plil01_000210100</name>
</gene>
<feature type="transmembrane region" description="Helical" evidence="1">
    <location>
        <begin position="457"/>
        <end position="473"/>
    </location>
</feature>
<comment type="caution">
    <text evidence="2">The sequence shown here is derived from an EMBL/GenBank/DDBJ whole genome shotgun (WGS) entry which is preliminary data.</text>
</comment>
<protein>
    <submittedName>
        <fullName evidence="2">Unnamed protein product</fullName>
    </submittedName>
</protein>
<dbReference type="AlphaFoldDB" id="A0A9W6TDY0"/>
<keyword evidence="3" id="KW-1185">Reference proteome</keyword>
<dbReference type="OrthoDB" id="94754at2759"/>
<sequence length="782" mass="86954">MLTRLLFQSVAAEMDRDSSMNWTTRYYEQERLHRENKGWRNVLHPSVIGASLAIVGRPGVGPVMLLLLFIFTNYLSSEANFLITSDNSFFAFTEHDLSMAGGCVDCRGTCKIVLLKYALFGGEALTSAPTFAVFAGQPPMESLYDFSVLSSDALVLGESLDAGSAICESGVNDWGSAISVVTASPELIRDVIATMNLSIPSQMMQELEVSITRIDECPTTWSIMAIPRQFLFPAVHESPEFGKISAVAINIFPEYTECRPDTSVADEIADSKLALSTYGRDLLAVVPDALRLFPYSFKSSMHPVSRVVKATEIRYEAETVVEPLQQAYYGGCRVCEVNATGIYIEATCDTSQHWEIYGLMVQSPDDIPLCSTSGTCIHNYYNTQWEWVTEFTDAKPNGVAMYCNTFRSRYADNVAISILPGLVVMQIFIMGNLSLYQVMSHKRSVLLTQIWAYRCQNGRMQVLYLAQIAYHLFYNSDLYLLGLATGTLTTVSIANLTCSLYAFSYSFINLAKARSGDQRLDRHFRLTWETMQVVITGCVVATLRVVQRNPLESIISTIAQILRKTSPLGARYCGLNDACIVFTVNSPTIVTLMAAVLGLVAMTVSELVKKMTPKVRKVIPSARASISLLGSFTGINPTPYAGTTQHLKTIFFRSRQTAPFENHVTPDLTSFEKNCLGSSFKKLFYDCDDIAYVMYNGKRCSTVEALLLTGYLYYGEHIYQASAVQILVLARFLPRKLLRTFNVLILRWYLNPETGTLTHALSCTWYAASRENHALNGTTPVA</sequence>
<keyword evidence="1" id="KW-0812">Transmembrane</keyword>
<evidence type="ECO:0000313" key="3">
    <source>
        <dbReference type="Proteomes" id="UP001165083"/>
    </source>
</evidence>
<reference evidence="2" key="1">
    <citation type="submission" date="2023-04" db="EMBL/GenBank/DDBJ databases">
        <title>Phytophthora lilii NBRC 32176.</title>
        <authorList>
            <person name="Ichikawa N."/>
            <person name="Sato H."/>
            <person name="Tonouchi N."/>
        </authorList>
    </citation>
    <scope>NUCLEOTIDE SEQUENCE</scope>
    <source>
        <strain evidence="2">NBRC 32176</strain>
    </source>
</reference>
<dbReference type="EMBL" id="BSXW01000074">
    <property type="protein sequence ID" value="GMF11394.1"/>
    <property type="molecule type" value="Genomic_DNA"/>
</dbReference>
<feature type="transmembrane region" description="Helical" evidence="1">
    <location>
        <begin position="479"/>
        <end position="505"/>
    </location>
</feature>
<feature type="transmembrane region" description="Helical" evidence="1">
    <location>
        <begin position="589"/>
        <end position="608"/>
    </location>
</feature>
<organism evidence="2 3">
    <name type="scientific">Phytophthora lilii</name>
    <dbReference type="NCBI Taxonomy" id="2077276"/>
    <lineage>
        <taxon>Eukaryota</taxon>
        <taxon>Sar</taxon>
        <taxon>Stramenopiles</taxon>
        <taxon>Oomycota</taxon>
        <taxon>Peronosporomycetes</taxon>
        <taxon>Peronosporales</taxon>
        <taxon>Peronosporaceae</taxon>
        <taxon>Phytophthora</taxon>
    </lineage>
</organism>
<feature type="transmembrane region" description="Helical" evidence="1">
    <location>
        <begin position="414"/>
        <end position="436"/>
    </location>
</feature>
<keyword evidence="1" id="KW-0472">Membrane</keyword>
<name>A0A9W6TDY0_9STRA</name>
<proteinExistence type="predicted"/>
<evidence type="ECO:0000256" key="1">
    <source>
        <dbReference type="SAM" id="Phobius"/>
    </source>
</evidence>